<keyword evidence="6 8" id="KW-1133">Transmembrane helix</keyword>
<dbReference type="PANTHER" id="PTHR30330">
    <property type="entry name" value="AGSS FAMILY TRANSPORTER, SODIUM-ALANINE"/>
    <property type="match status" value="1"/>
</dbReference>
<dbReference type="Proteomes" id="UP000593915">
    <property type="component" value="Chromosome"/>
</dbReference>
<feature type="transmembrane region" description="Helical" evidence="8">
    <location>
        <begin position="99"/>
        <end position="118"/>
    </location>
</feature>
<evidence type="ECO:0000256" key="4">
    <source>
        <dbReference type="ARBA" id="ARBA00022475"/>
    </source>
</evidence>
<organism evidence="9 10">
    <name type="scientific">Treponema pedis</name>
    <dbReference type="NCBI Taxonomy" id="409322"/>
    <lineage>
        <taxon>Bacteria</taxon>
        <taxon>Pseudomonadati</taxon>
        <taxon>Spirochaetota</taxon>
        <taxon>Spirochaetia</taxon>
        <taxon>Spirochaetales</taxon>
        <taxon>Treponemataceae</taxon>
        <taxon>Treponema</taxon>
    </lineage>
</organism>
<feature type="transmembrane region" description="Helical" evidence="8">
    <location>
        <begin position="67"/>
        <end position="93"/>
    </location>
</feature>
<dbReference type="InterPro" id="IPR001463">
    <property type="entry name" value="Na/Ala_symport"/>
</dbReference>
<accession>A0A7S7AWM1</accession>
<evidence type="ECO:0000256" key="1">
    <source>
        <dbReference type="ARBA" id="ARBA00004651"/>
    </source>
</evidence>
<feature type="transmembrane region" description="Helical" evidence="8">
    <location>
        <begin position="20"/>
        <end position="46"/>
    </location>
</feature>
<dbReference type="Pfam" id="PF01235">
    <property type="entry name" value="Na_Ala_symp"/>
    <property type="match status" value="1"/>
</dbReference>
<keyword evidence="3 8" id="KW-0813">Transport</keyword>
<proteinExistence type="inferred from homology"/>
<evidence type="ECO:0000313" key="9">
    <source>
        <dbReference type="EMBL" id="QOW60874.1"/>
    </source>
</evidence>
<feature type="transmembrane region" description="Helical" evidence="8">
    <location>
        <begin position="419"/>
        <end position="440"/>
    </location>
</feature>
<feature type="transmembrane region" description="Helical" evidence="8">
    <location>
        <begin position="317"/>
        <end position="338"/>
    </location>
</feature>
<dbReference type="GO" id="GO:0005886">
    <property type="term" value="C:plasma membrane"/>
    <property type="evidence" value="ECO:0007669"/>
    <property type="project" value="UniProtKB-SubCell"/>
</dbReference>
<feature type="transmembrane region" description="Helical" evidence="8">
    <location>
        <begin position="249"/>
        <end position="276"/>
    </location>
</feature>
<dbReference type="GO" id="GO:0005283">
    <property type="term" value="F:amino acid:sodium symporter activity"/>
    <property type="evidence" value="ECO:0007669"/>
    <property type="project" value="InterPro"/>
</dbReference>
<gene>
    <name evidence="9" type="ORF">IFE08_00105</name>
</gene>
<evidence type="ECO:0000256" key="8">
    <source>
        <dbReference type="RuleBase" id="RU363064"/>
    </source>
</evidence>
<evidence type="ECO:0000256" key="3">
    <source>
        <dbReference type="ARBA" id="ARBA00022448"/>
    </source>
</evidence>
<feature type="transmembrane region" description="Helical" evidence="8">
    <location>
        <begin position="192"/>
        <end position="210"/>
    </location>
</feature>
<evidence type="ECO:0000256" key="2">
    <source>
        <dbReference type="ARBA" id="ARBA00009261"/>
    </source>
</evidence>
<name>A0A7S7AWM1_9SPIR</name>
<dbReference type="EMBL" id="CP061839">
    <property type="protein sequence ID" value="QOW60874.1"/>
    <property type="molecule type" value="Genomic_DNA"/>
</dbReference>
<dbReference type="PANTHER" id="PTHR30330:SF3">
    <property type="entry name" value="TRANSCRIPTIONAL REGULATOR, LRP FAMILY"/>
    <property type="match status" value="1"/>
</dbReference>
<evidence type="ECO:0000313" key="10">
    <source>
        <dbReference type="Proteomes" id="UP000593915"/>
    </source>
</evidence>
<keyword evidence="4 8" id="KW-1003">Cell membrane</keyword>
<keyword evidence="5 8" id="KW-0812">Transmembrane</keyword>
<evidence type="ECO:0000256" key="5">
    <source>
        <dbReference type="ARBA" id="ARBA00022692"/>
    </source>
</evidence>
<feature type="transmembrane region" description="Helical" evidence="8">
    <location>
        <begin position="358"/>
        <end position="383"/>
    </location>
</feature>
<protein>
    <submittedName>
        <fullName evidence="9">Sodium:alanine symporter family protein</fullName>
    </submittedName>
</protein>
<comment type="similarity">
    <text evidence="2 8">Belongs to the alanine or glycine:cation symporter (AGCS) (TC 2.A.25) family.</text>
</comment>
<feature type="transmembrane region" description="Helical" evidence="8">
    <location>
        <begin position="222"/>
        <end position="243"/>
    </location>
</feature>
<comment type="subcellular location">
    <subcellularLocation>
        <location evidence="1 8">Cell membrane</location>
        <topology evidence="1 8">Multi-pass membrane protein</topology>
    </subcellularLocation>
</comment>
<feature type="transmembrane region" description="Helical" evidence="8">
    <location>
        <begin position="395"/>
        <end position="413"/>
    </location>
</feature>
<dbReference type="RefSeq" id="WP_194076322.1">
    <property type="nucleotide sequence ID" value="NZ_CP061839.1"/>
</dbReference>
<feature type="transmembrane region" description="Helical" evidence="8">
    <location>
        <begin position="150"/>
        <end position="172"/>
    </location>
</feature>
<sequence>MNTLIKVLSSFADWLWGPPLLILLVGGGLIITVRLGFFQFKYFGFIMKQTFGKMFGKGEGEGTVSPFQAATAALASSIGAANIVVVPTIIFAAGPGAVFWMWITALLGQATKFAEIVLGIKYREQNSLGEYVGGPAYYLKKGIGGNIGKILGFCVSFFFMLEILPSITLQTLSAVGPIEKLGEAVFHADPAVMRYIAIGLIFILVALVVYGGIKRIAKVTEYLVPFMALLYTVCSIIIILINIKQIPAAFQIIFVGAFNPSAIAGGTIGGGILLAIQKGVARGVYSNEAGMGSAPYAHSTAITDHPSRQGMWGIFEVTVDTLLVCTMSALVVLTTGIWKQNEFASIAVERAFNLSFGSIGSVIISISLFLFVLSTILVIVYYCEKCAEYCFGTTVGKIVRLLAALMVVVAAFVKFEHAGFVLDITLALVVIPNMIGIIWLSKEVKELSEEFFKNKKYNPKAK</sequence>
<dbReference type="Gene3D" id="1.20.1740.10">
    <property type="entry name" value="Amino acid/polyamine transporter I"/>
    <property type="match status" value="1"/>
</dbReference>
<dbReference type="NCBIfam" id="TIGR00835">
    <property type="entry name" value="agcS"/>
    <property type="match status" value="1"/>
</dbReference>
<keyword evidence="8" id="KW-0769">Symport</keyword>
<dbReference type="PRINTS" id="PR00175">
    <property type="entry name" value="NAALASMPORT"/>
</dbReference>
<dbReference type="AlphaFoldDB" id="A0A7S7AWM1"/>
<evidence type="ECO:0000256" key="6">
    <source>
        <dbReference type="ARBA" id="ARBA00022989"/>
    </source>
</evidence>
<evidence type="ECO:0000256" key="7">
    <source>
        <dbReference type="ARBA" id="ARBA00023136"/>
    </source>
</evidence>
<reference evidence="9 10" key="1">
    <citation type="submission" date="2020-09" db="EMBL/GenBank/DDBJ databases">
        <title>Characterization of Treponema spp. from bovine digital dermatitis in Korea.</title>
        <authorList>
            <person name="Espiritu H.M."/>
            <person name="Cho Y.I."/>
            <person name="Mamuad L."/>
        </authorList>
    </citation>
    <scope>NUCLEOTIDE SEQUENCE [LARGE SCALE GENOMIC DNA]</scope>
    <source>
        <strain evidence="9 10">KS1</strain>
    </source>
</reference>
<keyword evidence="7 8" id="KW-0472">Membrane</keyword>